<dbReference type="SMART" id="SM00033">
    <property type="entry name" value="CH"/>
    <property type="match status" value="2"/>
</dbReference>
<feature type="coiled-coil region" evidence="8">
    <location>
        <begin position="1900"/>
        <end position="1941"/>
    </location>
</feature>
<dbReference type="SUPFAM" id="SSF47576">
    <property type="entry name" value="Calponin-homology domain, CH-domain"/>
    <property type="match status" value="1"/>
</dbReference>
<evidence type="ECO:0000256" key="3">
    <source>
        <dbReference type="ARBA" id="ARBA00022467"/>
    </source>
</evidence>
<comment type="subcellular location">
    <subcellularLocation>
        <location evidence="1">Cytoplasm</location>
        <location evidence="1">Cytoskeleton</location>
    </subcellularLocation>
</comment>
<dbReference type="FunCoup" id="A0A6P5M9U3">
    <property type="interactions" value="200"/>
</dbReference>
<dbReference type="GO" id="GO:0051693">
    <property type="term" value="P:actin filament capping"/>
    <property type="evidence" value="ECO:0007669"/>
    <property type="project" value="UniProtKB-KW"/>
</dbReference>
<keyword evidence="5" id="KW-0677">Repeat</keyword>
<dbReference type="InterPro" id="IPR018159">
    <property type="entry name" value="Spectrin/alpha-actinin"/>
</dbReference>
<dbReference type="Pfam" id="PF00307">
    <property type="entry name" value="CH"/>
    <property type="match status" value="2"/>
</dbReference>
<protein>
    <submittedName>
        <fullName evidence="12">LOW QUALITY PROTEIN: spectrin beta chain, non-erythrocytic 5</fullName>
    </submittedName>
</protein>
<dbReference type="Proteomes" id="UP000515140">
    <property type="component" value="Unplaced"/>
</dbReference>
<feature type="region of interest" description="Disordered" evidence="9">
    <location>
        <begin position="3523"/>
        <end position="3546"/>
    </location>
</feature>
<gene>
    <name evidence="12" type="primary">SPTBN5</name>
</gene>
<dbReference type="GO" id="GO:0005856">
    <property type="term" value="C:cytoskeleton"/>
    <property type="evidence" value="ECO:0007669"/>
    <property type="project" value="UniProtKB-SubCell"/>
</dbReference>
<dbReference type="InterPro" id="IPR001715">
    <property type="entry name" value="CH_dom"/>
</dbReference>
<evidence type="ECO:0000313" key="11">
    <source>
        <dbReference type="Proteomes" id="UP000515140"/>
    </source>
</evidence>
<feature type="coiled-coil region" evidence="8">
    <location>
        <begin position="3278"/>
        <end position="3305"/>
    </location>
</feature>
<dbReference type="GO" id="GO:0005737">
    <property type="term" value="C:cytoplasm"/>
    <property type="evidence" value="ECO:0007669"/>
    <property type="project" value="UniProtKB-ARBA"/>
</dbReference>
<evidence type="ECO:0000256" key="4">
    <source>
        <dbReference type="ARBA" id="ARBA00022490"/>
    </source>
</evidence>
<dbReference type="FunFam" id="1.20.58.60:FF:000280">
    <property type="entry name" value="Spectrin beta, non-erythrocytic 5"/>
    <property type="match status" value="1"/>
</dbReference>
<dbReference type="FunFam" id="1.10.418.10:FF:000089">
    <property type="entry name" value="Spectrin beta chain"/>
    <property type="match status" value="1"/>
</dbReference>
<dbReference type="CDD" id="cd21194">
    <property type="entry name" value="CH_beta_spectrin_rpt2"/>
    <property type="match status" value="1"/>
</dbReference>
<dbReference type="Gene3D" id="1.10.418.10">
    <property type="entry name" value="Calponin-like domain"/>
    <property type="match status" value="2"/>
</dbReference>
<dbReference type="SUPFAM" id="SSF46966">
    <property type="entry name" value="Spectrin repeat"/>
    <property type="match status" value="23"/>
</dbReference>
<feature type="region of interest" description="Disordered" evidence="9">
    <location>
        <begin position="3852"/>
        <end position="3891"/>
    </location>
</feature>
<feature type="domain" description="Calponin-homology (CH)" evidence="10">
    <location>
        <begin position="1"/>
        <end position="93"/>
    </location>
</feature>
<dbReference type="InterPro" id="IPR002017">
    <property type="entry name" value="Spectrin_repeat"/>
</dbReference>
<feature type="compositionally biased region" description="Polar residues" evidence="9">
    <location>
        <begin position="3666"/>
        <end position="3682"/>
    </location>
</feature>
<dbReference type="InParanoid" id="A0A6P5M9U3"/>
<feature type="region of interest" description="Disordered" evidence="9">
    <location>
        <begin position="3601"/>
        <end position="3627"/>
    </location>
</feature>
<dbReference type="FunFam" id="1.20.58.60:FF:000282">
    <property type="entry name" value="Spectrin beta, non-erythrocytic 5"/>
    <property type="match status" value="1"/>
</dbReference>
<evidence type="ECO:0000256" key="6">
    <source>
        <dbReference type="ARBA" id="ARBA00023203"/>
    </source>
</evidence>
<dbReference type="FunFam" id="1.20.58.60:FF:000293">
    <property type="entry name" value="Spectrin, beta, non-erythrocytic 5"/>
    <property type="match status" value="1"/>
</dbReference>
<dbReference type="Pfam" id="PF00435">
    <property type="entry name" value="Spectrin"/>
    <property type="match status" value="28"/>
</dbReference>
<comment type="similarity">
    <text evidence="2">Belongs to the spectrin family.</text>
</comment>
<keyword evidence="3" id="KW-0117">Actin capping</keyword>
<evidence type="ECO:0000259" key="10">
    <source>
        <dbReference type="PROSITE" id="PS50021"/>
    </source>
</evidence>
<evidence type="ECO:0000256" key="2">
    <source>
        <dbReference type="ARBA" id="ARBA00006826"/>
    </source>
</evidence>
<dbReference type="PROSITE" id="PS50021">
    <property type="entry name" value="CH"/>
    <property type="match status" value="2"/>
</dbReference>
<dbReference type="FunFam" id="1.20.58.60:FF:000135">
    <property type="entry name" value="Spectrin beta chain, non-erythrocytic"/>
    <property type="match status" value="1"/>
</dbReference>
<feature type="coiled-coil region" evidence="8">
    <location>
        <begin position="2430"/>
        <end position="2457"/>
    </location>
</feature>
<dbReference type="InterPro" id="IPR036872">
    <property type="entry name" value="CH_dom_sf"/>
</dbReference>
<accession>A0A6P5M9U3</accession>
<evidence type="ECO:0000256" key="8">
    <source>
        <dbReference type="SAM" id="Coils"/>
    </source>
</evidence>
<proteinExistence type="inferred from homology"/>
<dbReference type="PROSITE" id="PS00020">
    <property type="entry name" value="ACTININ_2"/>
    <property type="match status" value="1"/>
</dbReference>
<dbReference type="GeneID" id="110223639"/>
<evidence type="ECO:0000256" key="9">
    <source>
        <dbReference type="SAM" id="MobiDB-lite"/>
    </source>
</evidence>
<dbReference type="GO" id="GO:0003779">
    <property type="term" value="F:actin binding"/>
    <property type="evidence" value="ECO:0007669"/>
    <property type="project" value="UniProtKB-KW"/>
</dbReference>
<dbReference type="FunFam" id="1.20.58.60:FF:000253">
    <property type="entry name" value="Spectrin beta, non-erythrocytic 5"/>
    <property type="match status" value="1"/>
</dbReference>
<keyword evidence="8" id="KW-0175">Coiled coil</keyword>
<evidence type="ECO:0000256" key="7">
    <source>
        <dbReference type="ARBA" id="ARBA00023212"/>
    </source>
</evidence>
<dbReference type="FunFam" id="1.10.418.10:FF:000001">
    <property type="entry name" value="Actinin alpha 1"/>
    <property type="match status" value="1"/>
</dbReference>
<feature type="compositionally biased region" description="Polar residues" evidence="9">
    <location>
        <begin position="3787"/>
        <end position="3799"/>
    </location>
</feature>
<dbReference type="PANTHER" id="PTHR11915">
    <property type="entry name" value="SPECTRIN/FILAMIN RELATED CYTOSKELETAL PROTEIN"/>
    <property type="match status" value="1"/>
</dbReference>
<evidence type="ECO:0000313" key="12">
    <source>
        <dbReference type="RefSeq" id="XP_020864931.1"/>
    </source>
</evidence>
<feature type="coiled-coil region" evidence="8">
    <location>
        <begin position="2952"/>
        <end position="2979"/>
    </location>
</feature>
<dbReference type="FunFam" id="1.20.58.60:FF:000259">
    <property type="entry name" value="Spectrin beta, non-erythrocytic 5"/>
    <property type="match status" value="1"/>
</dbReference>
<reference evidence="12" key="1">
    <citation type="submission" date="2025-08" db="UniProtKB">
        <authorList>
            <consortium name="RefSeq"/>
        </authorList>
    </citation>
    <scope>IDENTIFICATION</scope>
    <source>
        <tissue evidence="12">Spleen</tissue>
    </source>
</reference>
<dbReference type="Gene3D" id="1.20.58.60">
    <property type="match status" value="23"/>
</dbReference>
<sequence>MSFTTARLASRSRICTSSWDGTHLLKLLELISGEVLPPPNRGRMRVHFLENNSRALAFVRSKVPVPLIGPENIVDGDQTLILGLIWVIILRFQISHISLDKEEFGPSATQLSAKEALLVWCQRKTAGYPNVNITDFSRSWSDGLGFNALIHAHRPDLIRYSSLRPEHPLHNLENAFEVAHRDLGISRLLDPVDVAVPQPEERSIMTYISFYYHYFSHLHQGQTVQKRLAKILQQLQETAKLQAQYEQLVSDLLGWITERAAQLEERRFPDTLPAMRQLLAAFAAFRKEEKPPRLEQRGAAEALLFRLSTALRAQNRRPFLPREGLGPGELGRRWEGLERAEACREQALQQQLLRLERLETLARRFQRKAALRESFLVDVEQVLSRLGTPVPSSALLSAAVQKLGSLEADVLPQEGRFQALAEIASFLEQERYHGWAEVARRQKEISQRWERLLGGLHERREHLASCRVALGLLQEVDAADEELKELQVLASSSICGQHLAEVVELLQRHELLEARVSSHSAPVSHLIQRTTELSAVTGTHLDGLQIRAWGLSQVYQSLMVLVRARRALLEQALQQAEFLNSCEEEESWLRERLQLTQAASLGWDLGHITATLWKYKALETEVSSHQAVCMEITRKAKELSPQGHPGQPDPRDRAEAIHGQWRHLRDKMAKLLARLQAALLIKQYFADVGEVESWLQEQQSLLASEDCGKDGAGVAVLLQRHQRLEREVWACGLEVRRLEEKAQTAATQAPLMVENQEDWSQMDGDGARRSQGWLQNSAASAVASHQLWVRMRFTYRGENLTWIRGEILELVAKTSPSTWRLKDLEGCQAEVPISYVTELEPPQVASLMNPLCERPKNQGTRQMPAWRSVCWGTQEITSPLELDIHFYPETIHKTQDHLNQEYQGVQALAQHRRTQLEEMSTLFCFYDSCGELQSWLDDQTVLFQTLNPQAENVEVDRNKFENFLTALAVGKGHLAEISSSAEKLRQRIPDHTAKIQQWQQELGGRWEQLEALKEEKGSHLASMADVHSFLQECGPTQNQLQDIMVKLESMRPVDSVGSCRRSLQSTQHEILVLERKICYLVSVVTRIEETSPMESPILRERVETLQALLKQVQERAAQMAQAQAQAQAGHSFLRESRQLLLWAEGMKSQLDGKEMGVDVASAKHLLEEHRGLLEEIHVQQERMRQLEAQGQQLASLEAQDSQAVANALKQLGQQARGVDAAWERCHRRLQQGLELQMFVREADGFSATCANHEAFLRLDSLGEDVGDVQNLLQRHREFDHLLETLGPRAESLRSHGERLTESQHFATHMIRERIANSQDRWTKLQEMSKQRKKQLLTSLQLQEWSQDVAEMMLWMEEKYLIAADESYREPGIVLRKLKRHEAAESEVLANQPRVEQLRQLGNKLLDTKHDALVDIQAKLRTLEKKWEELNHKMAEHGDKLRQAGQQEQLMELLQEAKDKMEQMEWGLQSAETGEDLRSSRELQMKHKRLESESQELADKMSTIVTRARSVATNHFDSQTILDETQKYLQRFQALQGPLAARGQQLQASVELHQFYHLQGLEISWVKERMPGASSATCGRSLDAAQRLLYKHKELQAEVKAHQVQMQKVLGSGQSMAACGHPSAQDITERCQKLESCWLELNEACEGRARRLQRSIAFHQYLLDVSDLEGWLGEKRPLVNSQDYGKDQLATITLIKKHKVLEQELALYGSFVAELVQTAQTLTSPGSPNEIPVPPGRLQNQLQELKELATTRGHRLEEELRLHEFIQEAEELQGWLARQKQVASGEDDPGEDYTRVLHLRAKYELFQHQVETGGRQVASCQQLAETLLEGRHSATPEIRQRQQELQCAWAELWGLIQAQGQSLRDAETVLKIHQDLTDALAHIQEKATSLPDAVAQDRHGAQAQLRRHEELEHELSGTEQQLQELLDAADKMQKLCSGAQAEALQSQQEAVVQSWESLRLRVERSRGELERACLLAAFHTVVQEYSSWATGVQRELQAKESSRDASSSHLQLNEHQDVRAKLEAREEAYQQAVQLGQGLLLEEGAPTEEIQERLGALREERLKVFQAWEGKQEQLMTMHFGQLFSRDCDHFNKILTAQEVYLKSSTLESSVEGLERLIRKHEAFQKILAAQDEKEAALQEQVKHLKGAEVHELLNLVRERRRRVKEQAHTHGEALHTSLLLASFTRDVAEAEDWIRERVQQLEEPSPWGSGELKDKLKCLQKHQAFEAEVQAHEEVITQVTKKGEALLAQGHPQARQILEKHQRLLDHWCKLRQAVVARGRGLEDKRDFLEFLQRVDQVEAWIREKEVMVNVGDLGRDYEHCLQLSRRLSEFRGAALWETVDDTHIKAINAMSFQLKSRDPEEVKITCQRRHQLNERWNNFHGNLLRYQRQLEGALEMHAVVQELDNIMERIGEKSVLLQAPDYGKDLGDVERLLRKHEELDREISVIQAQMKPLEQEVSRLCQSNPGAAQTLVNKQQELNTSWQRLWAQAKQRREKLDSSHQVQKLDTTLRELLGWVQGLKTRMEIGSLPSSPAEARRLMEEHQELKAELSARAESIDLIRSTGKQLLGARHPVAPDVCQTLAGFEQELTGLEENWQEHRLRLQQALDLQMFLSSVEQIESWLNNKEAFLANEDLGNSLASVETLQWKHEQFEKGLETQLEKISAMEIMALNLNQSQHPEAECITSKCQLVLSRKEKLLKRIQARRHQLEGFQQLQRFLQDCCEVSMWLSEKNLVALDEGWRDPSTLQAQLQKHQSFQAELDANVTQLQKVQTEGEKLLKEGHPALETIQERLQEIGDLWSQLQANCLQKGTKLQDAHKAVHFQRKAEEVERWLENVEEELRAPLGGEDLAGVKELLTTQGELEAAMEGQEGPVQALMDQAHAFSCEDHFLAGEMGEQAQRLLQRYTNLREPLRERRGTLESKSLLYQFFQDAEDELAWVQEKLPLATAQEYGQTLNAIQQLQEKHQNLEDEISSHEALAQVVLDTGHKLVQGGHFAASEVAARLQQLKTAMGRLQGEAEQRRWRLQQVCEARRFLTELLEAESWLSERGQLLDREELGQNEETTGAMLRRLEVTRKDLEGFYTRLEKLQETGTHLEGRPNPDSLTALTHLQTLRETHKGLLQKAKIWGRCLQEQQDLFQLEREAQLLDTWLSGKQATAESQDYGQDLEDVKVLEEKFHTFQKEVQTLGPAKIQGFLELAGKLEQAAPRCYPKIQARRSRIEDSWEQLNKAMRTRAENLVAAREVHGFDQAVAELWSWIQEKATVLGQGDYGHNLSSVQALQRHQRNLERELVAMEKEVGRVRAEAGWLGRLYPAVQESLAERLAEVQESWSALDKKAQNRSQWLQQAERGHVFLSRCRELLGLTREMQRLATLEEPFGDVTRAERQLLQHEGLGEDIEEHRLLVQAAQREGEQLAGSGHFMAQEVKEWLQELEEQLQELQEKWGRRHGLYKENLELQTLRQELEKADTWLSSKEGLLLDPNLGNSVSDVEELLRKHQDLEKILASQEEKFDRCRGRLRHEAKGWKGENQDPRQNRDALVTSKDGNHREPGVLWRTGFGRRLFQLRAHNPGQWPGLTLVSMLGPQIDQKLLEQIETEGLRSKTMEKRSRRVPSLQKRPPEGLGSGTKLADRTNLQKRIAFQPWTPSTTIFSPLQTVKQNIPLQHWESSGEQPLGTRDTNPASFLSPGTILGPKDPPTLEGLKNLKEKQEFLPSGRQLAGSPWKKYDGALQWDLLRLNPDKRKIPEDVASPAPHNLAGAQCRKLSGCLEREATFYRSNSSEILRPTSPEGQTRLSWQVPSSGAALPEAQRLSLEPRARPLSSLSGNPAEKLPNKIILPRWTPSFKLQRKTGPLERTTQGFMRPPAPGHVTGPGTADETARAPNLSTEEKEKL</sequence>
<feature type="coiled-coil region" evidence="8">
    <location>
        <begin position="3391"/>
        <end position="3443"/>
    </location>
</feature>
<evidence type="ECO:0000256" key="5">
    <source>
        <dbReference type="ARBA" id="ARBA00022737"/>
    </source>
</evidence>
<feature type="region of interest" description="Disordered" evidence="9">
    <location>
        <begin position="3780"/>
        <end position="3800"/>
    </location>
</feature>
<keyword evidence="6" id="KW-0009">Actin-binding</keyword>
<dbReference type="RefSeq" id="XP_020864931.1">
    <property type="nucleotide sequence ID" value="XM_021009272.1"/>
</dbReference>
<keyword evidence="7" id="KW-0206">Cytoskeleton</keyword>
<feature type="region of interest" description="Disordered" evidence="9">
    <location>
        <begin position="3666"/>
        <end position="3693"/>
    </location>
</feature>
<dbReference type="InterPro" id="IPR001589">
    <property type="entry name" value="Actinin_actin-bd_CS"/>
</dbReference>
<feature type="coiled-coil region" evidence="8">
    <location>
        <begin position="1405"/>
        <end position="1499"/>
    </location>
</feature>
<dbReference type="FunFam" id="1.20.58.60:FF:000307">
    <property type="entry name" value="Spectrin beta, non-erythrocytic 5"/>
    <property type="match status" value="1"/>
</dbReference>
<keyword evidence="4" id="KW-0963">Cytoplasm</keyword>
<dbReference type="CDD" id="cd00176">
    <property type="entry name" value="SPEC"/>
    <property type="match status" value="16"/>
</dbReference>
<evidence type="ECO:0000256" key="1">
    <source>
        <dbReference type="ARBA" id="ARBA00004245"/>
    </source>
</evidence>
<dbReference type="KEGG" id="pcw:110223639"/>
<feature type="compositionally biased region" description="Basic and acidic residues" evidence="9">
    <location>
        <begin position="3523"/>
        <end position="3536"/>
    </location>
</feature>
<dbReference type="SMART" id="SM00150">
    <property type="entry name" value="SPEC"/>
    <property type="match status" value="30"/>
</dbReference>
<dbReference type="CTD" id="51332"/>
<dbReference type="FunFam" id="1.20.58.60:FF:000007">
    <property type="entry name" value="Spectrin alpha chain non-erythrocytic 1"/>
    <property type="match status" value="2"/>
</dbReference>
<feature type="domain" description="Calponin-homology (CH)" evidence="10">
    <location>
        <begin position="111"/>
        <end position="216"/>
    </location>
</feature>
<keyword evidence="11" id="KW-1185">Reference proteome</keyword>
<organism evidence="11 12">
    <name type="scientific">Phascolarctos cinereus</name>
    <name type="common">Koala</name>
    <dbReference type="NCBI Taxonomy" id="38626"/>
    <lineage>
        <taxon>Eukaryota</taxon>
        <taxon>Metazoa</taxon>
        <taxon>Chordata</taxon>
        <taxon>Craniata</taxon>
        <taxon>Vertebrata</taxon>
        <taxon>Euteleostomi</taxon>
        <taxon>Mammalia</taxon>
        <taxon>Metatheria</taxon>
        <taxon>Diprotodontia</taxon>
        <taxon>Phascolarctidae</taxon>
        <taxon>Phascolarctos</taxon>
    </lineage>
</organism>
<name>A0A6P5M9U3_PHACI</name>